<dbReference type="CDD" id="cd00067">
    <property type="entry name" value="GAL4"/>
    <property type="match status" value="1"/>
</dbReference>
<evidence type="ECO:0000256" key="2">
    <source>
        <dbReference type="ARBA" id="ARBA00023242"/>
    </source>
</evidence>
<dbReference type="Gene3D" id="4.10.240.10">
    <property type="entry name" value="Zn(2)-C6 fungal-type DNA-binding domain"/>
    <property type="match status" value="1"/>
</dbReference>
<evidence type="ECO:0000313" key="5">
    <source>
        <dbReference type="EMBL" id="KAG9693014.1"/>
    </source>
</evidence>
<dbReference type="GO" id="GO:0003677">
    <property type="term" value="F:DNA binding"/>
    <property type="evidence" value="ECO:0007669"/>
    <property type="project" value="InterPro"/>
</dbReference>
<evidence type="ECO:0000259" key="4">
    <source>
        <dbReference type="PROSITE" id="PS00463"/>
    </source>
</evidence>
<feature type="domain" description="Zn(2)-C6 fungal-type" evidence="4">
    <location>
        <begin position="50"/>
        <end position="77"/>
    </location>
</feature>
<dbReference type="Proteomes" id="UP000779574">
    <property type="component" value="Unassembled WGS sequence"/>
</dbReference>
<proteinExistence type="predicted"/>
<evidence type="ECO:0000256" key="1">
    <source>
        <dbReference type="ARBA" id="ARBA00022723"/>
    </source>
</evidence>
<comment type="caution">
    <text evidence="5">The sequence shown here is derived from an EMBL/GenBank/DDBJ whole genome shotgun (WGS) entry which is preliminary data.</text>
</comment>
<dbReference type="PANTHER" id="PTHR46910">
    <property type="entry name" value="TRANSCRIPTION FACTOR PDR1"/>
    <property type="match status" value="1"/>
</dbReference>
<dbReference type="Pfam" id="PF04082">
    <property type="entry name" value="Fungal_trans"/>
    <property type="match status" value="1"/>
</dbReference>
<name>A0A9P8EN18_AURME</name>
<dbReference type="OrthoDB" id="3266505at2759"/>
<dbReference type="InterPro" id="IPR036864">
    <property type="entry name" value="Zn2-C6_fun-type_DNA-bd_sf"/>
</dbReference>
<dbReference type="GO" id="GO:0008270">
    <property type="term" value="F:zinc ion binding"/>
    <property type="evidence" value="ECO:0007669"/>
    <property type="project" value="InterPro"/>
</dbReference>
<keyword evidence="1" id="KW-0479">Metal-binding</keyword>
<dbReference type="AlphaFoldDB" id="A0A9P8EN18"/>
<dbReference type="SMART" id="SM00066">
    <property type="entry name" value="GAL4"/>
    <property type="match status" value="1"/>
</dbReference>
<keyword evidence="2" id="KW-0539">Nucleus</keyword>
<feature type="region of interest" description="Disordered" evidence="3">
    <location>
        <begin position="1"/>
        <end position="48"/>
    </location>
</feature>
<dbReference type="GO" id="GO:0006351">
    <property type="term" value="P:DNA-templated transcription"/>
    <property type="evidence" value="ECO:0007669"/>
    <property type="project" value="InterPro"/>
</dbReference>
<dbReference type="InterPro" id="IPR007219">
    <property type="entry name" value="XnlR_reg_dom"/>
</dbReference>
<dbReference type="InterPro" id="IPR001138">
    <property type="entry name" value="Zn2Cys6_DnaBD"/>
</dbReference>
<organism evidence="5 6">
    <name type="scientific">Aureobasidium melanogenum</name>
    <name type="common">Aureobasidium pullulans var. melanogenum</name>
    <dbReference type="NCBI Taxonomy" id="46634"/>
    <lineage>
        <taxon>Eukaryota</taxon>
        <taxon>Fungi</taxon>
        <taxon>Dikarya</taxon>
        <taxon>Ascomycota</taxon>
        <taxon>Pezizomycotina</taxon>
        <taxon>Dothideomycetes</taxon>
        <taxon>Dothideomycetidae</taxon>
        <taxon>Dothideales</taxon>
        <taxon>Saccotheciaceae</taxon>
        <taxon>Aureobasidium</taxon>
    </lineage>
</organism>
<accession>A0A9P8EN18</accession>
<dbReference type="EMBL" id="JAHFXF010000208">
    <property type="protein sequence ID" value="KAG9693014.1"/>
    <property type="molecule type" value="Genomic_DNA"/>
</dbReference>
<dbReference type="PANTHER" id="PTHR46910:SF11">
    <property type="entry name" value="ZN(2)-C6 FUNGAL-TYPE DOMAIN-CONTAINING PROTEIN"/>
    <property type="match status" value="1"/>
</dbReference>
<dbReference type="GO" id="GO:0000981">
    <property type="term" value="F:DNA-binding transcription factor activity, RNA polymerase II-specific"/>
    <property type="evidence" value="ECO:0007669"/>
    <property type="project" value="InterPro"/>
</dbReference>
<dbReference type="PROSITE" id="PS00463">
    <property type="entry name" value="ZN2_CY6_FUNGAL_1"/>
    <property type="match status" value="1"/>
</dbReference>
<dbReference type="CDD" id="cd12148">
    <property type="entry name" value="fungal_TF_MHR"/>
    <property type="match status" value="1"/>
</dbReference>
<dbReference type="InterPro" id="IPR050987">
    <property type="entry name" value="AtrR-like"/>
</dbReference>
<sequence>MENHILVRPLEPETRGASAPSPNPDAARNVSNVQPTKNKRSKRDRYNAQACSTCRRRKVKCQGTPVCRVCQASGEVCIPSDGKRKRRATVAASNVAVNKISRNVPRALSVAASDSGSDGDSDAIVERVQAITARLSHLEQDWAQDVTDPLENVPENDTFRTPASAHRRASEVNMSFHQDNTIRDSDGGQQVRHAPVISLSNPKSPQSQMNVFESGTTIFPSTATPSHHPTLPRPIVADGIASWNEFQIANNYDLNVPAEDSIMITSPTGLVGSVNHEQMSSQRAADHVEDLQGSINSATFSHACSTQDVGRATNRESFSIDSHVQPDSMTWTSSVASVSWSTTDPLVQKLIAEAKRDLLVDNGAHIRASLDVFFRLINPYHPVFNENQVRRDFESLVCRRGEHQDSPTDIQFLSAIYFIEAETRLMGLEYKLTDESRPGQREFDVASSILEHTLSQGPRTVLSIVCLTLKARYLMYLGQSDLAYDTTSRLIRICFQLKLHDQSSFKNLDGFESSMRSRIFWSVLQLDCSVALACQLPSQIRSSDYNVVAPLCLDDRALVPGAAVPMQTPTASFIPYLIGVVQASLLQRKVWDEIFGLRAEMANSSAADDSTTLESWDAQIAKTFESLPSHLQWNRGADSSAKMHYYTPYIQRQSLVLYLRSNALRLLVRHKLLLGPQPDESTTMQCLCICEDSVGAIKSQISQALNYTDRYLNTMFLTTFITSLGCIVAQGDDRTSTSSIVNRAMSSLNDGIALLELIAPGYELTRQMLTQLNDVAFAVRQKTRTIEGLPIQPIPTTTNAGQMGAGMHNSRNTQAVNNGPVANLYDAPQNTLNIPREGVETSCPSPNSLAWDNVLSYLSKEQNYLSFSIGTPLG</sequence>
<dbReference type="Pfam" id="PF00172">
    <property type="entry name" value="Zn_clus"/>
    <property type="match status" value="1"/>
</dbReference>
<gene>
    <name evidence="5" type="ORF">KCU76_g6274</name>
</gene>
<dbReference type="SUPFAM" id="SSF57701">
    <property type="entry name" value="Zn2/Cys6 DNA-binding domain"/>
    <property type="match status" value="1"/>
</dbReference>
<reference evidence="5" key="2">
    <citation type="submission" date="2021-08" db="EMBL/GenBank/DDBJ databases">
        <authorList>
            <person name="Gostincar C."/>
            <person name="Sun X."/>
            <person name="Song Z."/>
            <person name="Gunde-Cimerman N."/>
        </authorList>
    </citation>
    <scope>NUCLEOTIDE SEQUENCE</scope>
    <source>
        <strain evidence="5">EXF-9911</strain>
    </source>
</reference>
<feature type="non-terminal residue" evidence="5">
    <location>
        <position position="874"/>
    </location>
</feature>
<protein>
    <recommendedName>
        <fullName evidence="4">Zn(2)-C6 fungal-type domain-containing protein</fullName>
    </recommendedName>
</protein>
<evidence type="ECO:0000313" key="6">
    <source>
        <dbReference type="Proteomes" id="UP000779574"/>
    </source>
</evidence>
<feature type="compositionally biased region" description="Basic and acidic residues" evidence="3">
    <location>
        <begin position="1"/>
        <end position="14"/>
    </location>
</feature>
<evidence type="ECO:0000256" key="3">
    <source>
        <dbReference type="SAM" id="MobiDB-lite"/>
    </source>
</evidence>
<dbReference type="SMART" id="SM00906">
    <property type="entry name" value="Fungal_trans"/>
    <property type="match status" value="1"/>
</dbReference>
<reference evidence="5" key="1">
    <citation type="journal article" date="2021" name="J Fungi (Basel)">
        <title>Virulence traits and population genomics of the black yeast Aureobasidium melanogenum.</title>
        <authorList>
            <person name="Cernosa A."/>
            <person name="Sun X."/>
            <person name="Gostincar C."/>
            <person name="Fang C."/>
            <person name="Gunde-Cimerman N."/>
            <person name="Song Z."/>
        </authorList>
    </citation>
    <scope>NUCLEOTIDE SEQUENCE</scope>
    <source>
        <strain evidence="5">EXF-9911</strain>
    </source>
</reference>